<dbReference type="SUPFAM" id="SSF53623">
    <property type="entry name" value="MurD-like peptide ligases, catalytic domain"/>
    <property type="match status" value="1"/>
</dbReference>
<comment type="catalytic activity">
    <reaction evidence="1">
        <text>beta-D-GlcNAc-(1-&gt;4)-Mur2Ac(oyl-L-Ala-gamma-D-Glu-L-Lys-D-Ala-D-Ala)-di-trans,octa-cis-undecaprenyl diphosphate + ATP = beta-D-GlcNAc-(1-&gt;4)-Mur2Ac(oyl-L-Ala-gamma-D-O-P-Glu-L-Lys-D-Ala-D-Ala)-di-trans,octa-cis-undecaprenyl diphosphate + ADP</text>
        <dbReference type="Rhea" id="RHEA:59488"/>
        <dbReference type="ChEBI" id="CHEBI:30616"/>
        <dbReference type="ChEBI" id="CHEBI:60033"/>
        <dbReference type="ChEBI" id="CHEBI:143132"/>
        <dbReference type="ChEBI" id="CHEBI:456216"/>
    </reaction>
</comment>
<protein>
    <recommendedName>
        <fullName evidence="1">Lipid II isoglutaminyl synthase (glutamine-hydrolyzing) subunit MurT</fullName>
        <ecNumber evidence="1">6.3.5.13</ecNumber>
    </recommendedName>
</protein>
<feature type="active site" evidence="1">
    <location>
        <position position="347"/>
    </location>
</feature>
<keyword evidence="1 4" id="KW-0436">Ligase</keyword>
<dbReference type="PANTHER" id="PTHR23135">
    <property type="entry name" value="MUR LIGASE FAMILY MEMBER"/>
    <property type="match status" value="1"/>
</dbReference>
<dbReference type="EMBL" id="JAMPKX010000004">
    <property type="protein sequence ID" value="MEP0947521.1"/>
    <property type="molecule type" value="Genomic_DNA"/>
</dbReference>
<keyword evidence="1" id="KW-0133">Cell shape</keyword>
<accession>A0ABV0K4R4</accession>
<dbReference type="InterPro" id="IPR013221">
    <property type="entry name" value="Mur_ligase_cen"/>
</dbReference>
<keyword evidence="1" id="KW-0961">Cell wall biogenesis/degradation</keyword>
<keyword evidence="1" id="KW-0067">ATP-binding</keyword>
<evidence type="ECO:0000313" key="5">
    <source>
        <dbReference type="Proteomes" id="UP001482513"/>
    </source>
</evidence>
<name>A0ABV0K4R4_9CYAN</name>
<comment type="catalytic activity">
    <reaction evidence="1">
        <text>beta-D-GlcNAc-(1-&gt;4)-Mur2Ac(oyl-L-Ala-gamma-D-O-P-Glu-L-Lys-D-Ala-D-Ala)-di-trans,octa-cis-undecaprenyl diphosphate + NH4(+) = beta-D-GlcNAc-(1-&gt;4)-Mur2Ac(oyl-L-Ala-D-isoglutaminyl-L-Lys-D-Ala-D-Ala)-di-trans,octa-cis-undecaprenyl diphosphate + phosphate + H(+)</text>
        <dbReference type="Rhea" id="RHEA:57932"/>
        <dbReference type="ChEBI" id="CHEBI:15378"/>
        <dbReference type="ChEBI" id="CHEBI:28938"/>
        <dbReference type="ChEBI" id="CHEBI:43474"/>
        <dbReference type="ChEBI" id="CHEBI:62233"/>
        <dbReference type="ChEBI" id="CHEBI:143132"/>
    </reaction>
</comment>
<evidence type="ECO:0000256" key="1">
    <source>
        <dbReference type="HAMAP-Rule" id="MF_02214"/>
    </source>
</evidence>
<reference evidence="4 5" key="1">
    <citation type="submission" date="2022-04" db="EMBL/GenBank/DDBJ databases">
        <title>Positive selection, recombination, and allopatry shape intraspecific diversity of widespread and dominant cyanobacteria.</title>
        <authorList>
            <person name="Wei J."/>
            <person name="Shu W."/>
            <person name="Hu C."/>
        </authorList>
    </citation>
    <scope>NUCLEOTIDE SEQUENCE [LARGE SCALE GENOMIC DNA]</scope>
    <source>
        <strain evidence="4 5">DQ-A4</strain>
    </source>
</reference>
<dbReference type="InterPro" id="IPR013564">
    <property type="entry name" value="MurT_C"/>
</dbReference>
<dbReference type="Proteomes" id="UP001482513">
    <property type="component" value="Unassembled WGS sequence"/>
</dbReference>
<feature type="domain" description="Mur ligase central" evidence="2">
    <location>
        <begin position="57"/>
        <end position="270"/>
    </location>
</feature>
<evidence type="ECO:0000259" key="2">
    <source>
        <dbReference type="Pfam" id="PF08245"/>
    </source>
</evidence>
<dbReference type="EC" id="6.3.5.13" evidence="1"/>
<comment type="caution">
    <text evidence="4">The sequence shown here is derived from an EMBL/GenBank/DDBJ whole genome shotgun (WGS) entry which is preliminary data.</text>
</comment>
<feature type="domain" description="Lipid II isoglutaminyl synthase (glutamine-hydrolyzing) subunit MurT C-terminal" evidence="3">
    <location>
        <begin position="312"/>
        <end position="424"/>
    </location>
</feature>
<evidence type="ECO:0000259" key="3">
    <source>
        <dbReference type="Pfam" id="PF08353"/>
    </source>
</evidence>
<keyword evidence="1" id="KW-0479">Metal-binding</keyword>
<comment type="function">
    <text evidence="1">The lipid II isoglutaminyl synthase complex catalyzes the formation of alpha-D-isoglutamine in the cell wall lipid II stem peptide. The MurT subunit catalyzes the ATP-dependent amidation of D-glutamate residue of lipid II, converting it to an isoglutamine residue.</text>
</comment>
<dbReference type="GO" id="GO:0016874">
    <property type="term" value="F:ligase activity"/>
    <property type="evidence" value="ECO:0007669"/>
    <property type="project" value="UniProtKB-KW"/>
</dbReference>
<comment type="subunit">
    <text evidence="1">Forms a heterodimer with GatD.</text>
</comment>
<keyword evidence="5" id="KW-1185">Reference proteome</keyword>
<comment type="similarity">
    <text evidence="1">Belongs to the MurCDEF family. MurT subfamily.</text>
</comment>
<organism evidence="4 5">
    <name type="scientific">Leptolyngbya subtilissima DQ-A4</name>
    <dbReference type="NCBI Taxonomy" id="2933933"/>
    <lineage>
        <taxon>Bacteria</taxon>
        <taxon>Bacillati</taxon>
        <taxon>Cyanobacteriota</taxon>
        <taxon>Cyanophyceae</taxon>
        <taxon>Leptolyngbyales</taxon>
        <taxon>Leptolyngbyaceae</taxon>
        <taxon>Leptolyngbya group</taxon>
        <taxon>Leptolyngbya</taxon>
    </lineage>
</organism>
<comment type="caution">
    <text evidence="1">Lacks conserved residue(s) required for the propagation of feature annotation.</text>
</comment>
<dbReference type="HAMAP" id="MF_02214">
    <property type="entry name" value="Lipid_II_synth_MurT"/>
    <property type="match status" value="1"/>
</dbReference>
<keyword evidence="1" id="KW-0573">Peptidoglycan synthesis</keyword>
<sequence length="438" mass="47886">MNQLLLIPIVAFAKLLTLALRISGRGSGTALPGYLVGRYFPFVLEALVSQIPVVVAITGTNGKTTSQTMLSAVLDQVPRAKVLRNKAGANLSQGILSELLKQSNAVGRLDFTHAVLEVEEATLPRIARLLKPNIIAVTNLYRDQLDAYGEIDRTEKLIRDGIAQCPTAAVVVNGDDPRTSRLTHGLENATYFMSLAPEYARFLPYEGKLNSHVPGSQGLEATNIHINEDLTTDFSVQGQINHETVHLPQARTVSPGFFHVYNALTAIAIANLLGIDGATAIAGLKTFKPAFGRGEILTRQQGDKHVNYRLLLVKNPASFSLSLELLRNIPGLKLILAINDNTADGKDVSWLWDSELERLNQANIDWILCTGIRAKDMAVRLKYALDVPPDPIPAEESIRQTIDLSFKKASSGDTVFVLPTYTAMLEFRKLMGKTLDVV</sequence>
<proteinExistence type="inferred from homology"/>
<dbReference type="InterPro" id="IPR036565">
    <property type="entry name" value="Mur-like_cat_sf"/>
</dbReference>
<evidence type="ECO:0000313" key="4">
    <source>
        <dbReference type="EMBL" id="MEP0947521.1"/>
    </source>
</evidence>
<dbReference type="InterPro" id="IPR043703">
    <property type="entry name" value="Lipid_II_synth_MurT"/>
</dbReference>
<dbReference type="RefSeq" id="WP_190702584.1">
    <property type="nucleotide sequence ID" value="NZ_JAMPKX010000004.1"/>
</dbReference>
<gene>
    <name evidence="1" type="primary">murT</name>
    <name evidence="4" type="ORF">NC992_11615</name>
</gene>
<comment type="catalytic activity">
    <reaction evidence="1">
        <text>beta-D-GlcNAc-(1-&gt;4)-Mur2Ac(oyl-L-Ala-gamma-D-Glu-L-Lys-D-Ala-D-Ala)-di-trans,octa-cis-undecaprenyl diphosphate + L-glutamine + ATP + H2O = beta-D-GlcNAc-(1-&gt;4)-Mur2Ac(oyl-L-Ala-D-isoglutaminyl-L-Lys-D-Ala-D-Ala)-di-trans,octa-cis-undecaprenyl diphosphate + L-glutamate + ADP + phosphate + H(+)</text>
        <dbReference type="Rhea" id="RHEA:57928"/>
        <dbReference type="ChEBI" id="CHEBI:15377"/>
        <dbReference type="ChEBI" id="CHEBI:15378"/>
        <dbReference type="ChEBI" id="CHEBI:29985"/>
        <dbReference type="ChEBI" id="CHEBI:30616"/>
        <dbReference type="ChEBI" id="CHEBI:43474"/>
        <dbReference type="ChEBI" id="CHEBI:58359"/>
        <dbReference type="ChEBI" id="CHEBI:60033"/>
        <dbReference type="ChEBI" id="CHEBI:62233"/>
        <dbReference type="ChEBI" id="CHEBI:456216"/>
        <dbReference type="EC" id="6.3.5.13"/>
    </reaction>
</comment>
<comment type="pathway">
    <text evidence="1">Cell wall biogenesis; peptidoglycan biosynthesis.</text>
</comment>
<dbReference type="Pfam" id="PF08245">
    <property type="entry name" value="Mur_ligase_M"/>
    <property type="match status" value="1"/>
</dbReference>
<dbReference type="PANTHER" id="PTHR23135:SF7">
    <property type="entry name" value="LIPID II ISOGLUTAMINYL SYNTHASE (GLUTAMINE-HYDROLYZING) SUBUNIT MURT"/>
    <property type="match status" value="1"/>
</dbReference>
<dbReference type="Gene3D" id="3.40.1190.10">
    <property type="entry name" value="Mur-like, catalytic domain"/>
    <property type="match status" value="1"/>
</dbReference>
<dbReference type="Pfam" id="PF08353">
    <property type="entry name" value="MurT_C"/>
    <property type="match status" value="1"/>
</dbReference>
<keyword evidence="1" id="KW-0547">Nucleotide-binding</keyword>